<dbReference type="GO" id="GO:0004842">
    <property type="term" value="F:ubiquitin-protein transferase activity"/>
    <property type="evidence" value="ECO:0007669"/>
    <property type="project" value="InterPro"/>
</dbReference>
<dbReference type="InterPro" id="IPR003877">
    <property type="entry name" value="SPRY_dom"/>
</dbReference>
<dbReference type="PROSITE" id="PS52053">
    <property type="entry name" value="NEL"/>
    <property type="match status" value="1"/>
</dbReference>
<feature type="region of interest" description="Disordered" evidence="2">
    <location>
        <begin position="1"/>
        <end position="54"/>
    </location>
</feature>
<feature type="region of interest" description="Disordered" evidence="2">
    <location>
        <begin position="428"/>
        <end position="473"/>
    </location>
</feature>
<feature type="compositionally biased region" description="Acidic residues" evidence="2">
    <location>
        <begin position="2205"/>
        <end position="2215"/>
    </location>
</feature>
<evidence type="ECO:0000259" key="4">
    <source>
        <dbReference type="PROSITE" id="PS52053"/>
    </source>
</evidence>
<dbReference type="InterPro" id="IPR029487">
    <property type="entry name" value="NEL_dom"/>
</dbReference>
<name>A0A2R5FZS7_9STRA</name>
<dbReference type="Pfam" id="PF00622">
    <property type="entry name" value="SPRY"/>
    <property type="match status" value="1"/>
</dbReference>
<feature type="coiled-coil region" evidence="1">
    <location>
        <begin position="1802"/>
        <end position="1829"/>
    </location>
</feature>
<dbReference type="EMBL" id="BEYU01000005">
    <property type="protein sequence ID" value="GBG24240.1"/>
    <property type="molecule type" value="Genomic_DNA"/>
</dbReference>
<dbReference type="Pfam" id="PF14496">
    <property type="entry name" value="NEL"/>
    <property type="match status" value="1"/>
</dbReference>
<dbReference type="InterPro" id="IPR001870">
    <property type="entry name" value="B30.2/SPRY"/>
</dbReference>
<feature type="coiled-coil region" evidence="1">
    <location>
        <begin position="1694"/>
        <end position="1759"/>
    </location>
</feature>
<comment type="caution">
    <text evidence="5">The sequence shown here is derived from an EMBL/GenBank/DDBJ whole genome shotgun (WGS) entry which is preliminary data.</text>
</comment>
<dbReference type="PROSITE" id="PS50188">
    <property type="entry name" value="B302_SPRY"/>
    <property type="match status" value="1"/>
</dbReference>
<accession>A0A2R5FZS7</accession>
<dbReference type="Gene3D" id="1.20.58.360">
    <property type="entry name" value="Shigella T3SS effector IpaH defines"/>
    <property type="match status" value="1"/>
</dbReference>
<feature type="compositionally biased region" description="Basic and acidic residues" evidence="2">
    <location>
        <begin position="2300"/>
        <end position="2320"/>
    </location>
</feature>
<feature type="compositionally biased region" description="Low complexity" evidence="2">
    <location>
        <begin position="2263"/>
        <end position="2283"/>
    </location>
</feature>
<dbReference type="Gene3D" id="2.60.120.920">
    <property type="match status" value="1"/>
</dbReference>
<evidence type="ECO:0000256" key="2">
    <source>
        <dbReference type="SAM" id="MobiDB-lite"/>
    </source>
</evidence>
<dbReference type="SUPFAM" id="SSF52047">
    <property type="entry name" value="RNI-like"/>
    <property type="match status" value="1"/>
</dbReference>
<dbReference type="GO" id="GO:0036064">
    <property type="term" value="C:ciliary basal body"/>
    <property type="evidence" value="ECO:0007669"/>
    <property type="project" value="TreeGrafter"/>
</dbReference>
<dbReference type="SMART" id="SM00449">
    <property type="entry name" value="SPRY"/>
    <property type="match status" value="1"/>
</dbReference>
<keyword evidence="6" id="KW-1185">Reference proteome</keyword>
<dbReference type="InterPro" id="IPR033192">
    <property type="entry name" value="ODAD3"/>
</dbReference>
<feature type="compositionally biased region" description="Acidic residues" evidence="2">
    <location>
        <begin position="2321"/>
        <end position="2346"/>
    </location>
</feature>
<evidence type="ECO:0000259" key="3">
    <source>
        <dbReference type="PROSITE" id="PS50188"/>
    </source>
</evidence>
<gene>
    <name evidence="5" type="ORF">FCC1311_004582</name>
</gene>
<feature type="compositionally biased region" description="Low complexity" evidence="2">
    <location>
        <begin position="2102"/>
        <end position="2111"/>
    </location>
</feature>
<keyword evidence="1" id="KW-0175">Coiled coil</keyword>
<protein>
    <submittedName>
        <fullName evidence="5">Ryanodine receptor 1</fullName>
    </submittedName>
</protein>
<evidence type="ECO:0000256" key="1">
    <source>
        <dbReference type="SAM" id="Coils"/>
    </source>
</evidence>
<dbReference type="GO" id="GO:0036158">
    <property type="term" value="P:outer dynein arm assembly"/>
    <property type="evidence" value="ECO:0007669"/>
    <property type="project" value="InterPro"/>
</dbReference>
<dbReference type="InterPro" id="IPR013320">
    <property type="entry name" value="ConA-like_dom_sf"/>
</dbReference>
<feature type="compositionally biased region" description="Acidic residues" evidence="2">
    <location>
        <begin position="1"/>
        <end position="12"/>
    </location>
</feature>
<dbReference type="SMART" id="SM00368">
    <property type="entry name" value="LRR_RI"/>
    <property type="match status" value="5"/>
</dbReference>
<dbReference type="InterPro" id="IPR043136">
    <property type="entry name" value="B30.2/SPRY_sf"/>
</dbReference>
<dbReference type="GO" id="GO:0097542">
    <property type="term" value="C:ciliary tip"/>
    <property type="evidence" value="ECO:0007669"/>
    <property type="project" value="TreeGrafter"/>
</dbReference>
<feature type="compositionally biased region" description="Gly residues" evidence="2">
    <location>
        <begin position="455"/>
        <end position="465"/>
    </location>
</feature>
<evidence type="ECO:0000313" key="5">
    <source>
        <dbReference type="EMBL" id="GBG24240.1"/>
    </source>
</evidence>
<feature type="domain" description="NEL" evidence="4">
    <location>
        <begin position="1114"/>
        <end position="1424"/>
    </location>
</feature>
<feature type="compositionally biased region" description="Acidic residues" evidence="2">
    <location>
        <begin position="437"/>
        <end position="452"/>
    </location>
</feature>
<dbReference type="GO" id="GO:0003341">
    <property type="term" value="P:cilium movement"/>
    <property type="evidence" value="ECO:0007669"/>
    <property type="project" value="InterPro"/>
</dbReference>
<feature type="compositionally biased region" description="Basic residues" evidence="2">
    <location>
        <begin position="2290"/>
        <end position="2299"/>
    </location>
</feature>
<dbReference type="Proteomes" id="UP000241890">
    <property type="component" value="Unassembled WGS sequence"/>
</dbReference>
<reference evidence="5 6" key="1">
    <citation type="submission" date="2017-12" db="EMBL/GenBank/DDBJ databases">
        <title>Sequencing, de novo assembly and annotation of complete genome of a new Thraustochytrid species, strain FCC1311.</title>
        <authorList>
            <person name="Sedici K."/>
            <person name="Godart F."/>
            <person name="Aiese Cigliano R."/>
            <person name="Sanseverino W."/>
            <person name="Barakat M."/>
            <person name="Ortet P."/>
            <person name="Marechal E."/>
            <person name="Cagnac O."/>
            <person name="Amato A."/>
        </authorList>
    </citation>
    <scope>NUCLEOTIDE SEQUENCE [LARGE SCALE GENOMIC DNA]</scope>
</reference>
<dbReference type="GO" id="GO:0016567">
    <property type="term" value="P:protein ubiquitination"/>
    <property type="evidence" value="ECO:0007669"/>
    <property type="project" value="InterPro"/>
</dbReference>
<feature type="domain" description="B30.2/SPRY" evidence="3">
    <location>
        <begin position="129"/>
        <end position="315"/>
    </location>
</feature>
<dbReference type="InterPro" id="IPR032675">
    <property type="entry name" value="LRR_dom_sf"/>
</dbReference>
<dbReference type="GO" id="GO:0035253">
    <property type="term" value="C:ciliary rootlet"/>
    <property type="evidence" value="ECO:0007669"/>
    <property type="project" value="TreeGrafter"/>
</dbReference>
<feature type="compositionally biased region" description="Low complexity" evidence="2">
    <location>
        <begin position="591"/>
        <end position="601"/>
    </location>
</feature>
<feature type="region of interest" description="Disordered" evidence="2">
    <location>
        <begin position="2187"/>
        <end position="2418"/>
    </location>
</feature>
<dbReference type="PANTHER" id="PTHR46518">
    <property type="entry name" value="COILED-COIL DOMAIN-CONTAINING PROTEIN 151"/>
    <property type="match status" value="1"/>
</dbReference>
<feature type="region of interest" description="Disordered" evidence="2">
    <location>
        <begin position="2102"/>
        <end position="2127"/>
    </location>
</feature>
<dbReference type="CDD" id="cd11709">
    <property type="entry name" value="SPRY"/>
    <property type="match status" value="1"/>
</dbReference>
<evidence type="ECO:0000313" key="6">
    <source>
        <dbReference type="Proteomes" id="UP000241890"/>
    </source>
</evidence>
<feature type="region of interest" description="Disordered" evidence="2">
    <location>
        <begin position="582"/>
        <end position="611"/>
    </location>
</feature>
<feature type="coiled-coil region" evidence="1">
    <location>
        <begin position="1935"/>
        <end position="1969"/>
    </location>
</feature>
<feature type="compositionally biased region" description="Basic and acidic residues" evidence="2">
    <location>
        <begin position="2237"/>
        <end position="2246"/>
    </location>
</feature>
<sequence length="2418" mass="264786">MSPSPDADEEGPDENRAAENLEGDASASSAGRRRARSAAVPLRETPGEPAALAQRDRRQLWQDVLFKHEAFLARLQERNVSEIDIRGADINEDLATQLVEVVGNNLQHLRSCRIEASRLPGRGHAGDFVEALGCHRSKLETLSLKGSAVQECGKVFAFRGSISHDEVSGVIEYDYWSTVLLKHVALNSGRWFYEVAFEHLASGEFTQIGWATPEFTCNSFIDGVGDDAESWAFDTVRRSIWHDGQETNWGERMEEGDTLCCVVDFERGELAFGRNGSFDEPFGVAFEIPRGISLRPALTAGKNMRLALNVSGPQSNPHQDALPISEWIRGEHRLSTQWFVGSICRLAARKTLRTLDLSNNYLDAASIARIIAAAQALPIESLLLAGNNASRKSALAVASLLAENGTLRVLDLSRNCLGLKRRRVSVSSRRDDKDLNAEEDDEDLNAEEDAEEQGGVFGSDGGSGPVGRLDDPREHPVSHYLCNALAHNSTLTTLLLGDNALDTSETSSIAEAIVHGGSVRTLSLAGNKVSSVTVASLLSSESALEDLDLSRIGLSEQGAGAMDLLSMSAQIRRIVLRGNPLVTPPRRSRSRSSVIRPTRSSSAREAEARFRSRSSGAAKGLAVAAHSLLQVLSRSSTLESVDLGNTGLDFRYTEDLARLVVGNPALEVLRIDKNMLESESMETLARALETSSLQELDVSENPIGAEACAQMLFSASKLNVFVARMCEIGLETAEEDSVALTALTNAVRQHESLVCLNIGQNALRSPQVAAQLLGSAICDSTSLRRVNMSGMGFGLDGIRGLVQELQECGDLDELDLSENDASYKGMQNFISFALDRRATVKALKLSGNSPSDVLPHVLESLASLPFGSRLSLLRRMMLTVPEDPGPRLEAFLASSLVSRHYVWTRRAMDIAETDLSSLSDLLRRIQVGVEPHADLWTVRSGLHFHNVEQDLILDESFQIFDGELCFDDCRGDISIPENLHVDGFLNFMRCSGEVLIGAGLHVDQDVSIEEVPRLTTLPANMYVGGAFFAMDCDELGDFPADFVQAPDRMFVLQRCPSVGSLPDTLVQTPGRMILMNTGISSREIVRLQGISHEGMSVRSPFMGALYILQPDFTTLQAGVKFWVGRSKLPNIAMEGFAREVDQAVGSYFRTSVTQFLSKLRMAKEFQEAGLRQGLARRVVEVLRAVVDEVDARDSLLVRISDSVDACGDKPIWALNQMQAVIATARARGDRQALRELGQSMMRLGVVHEHARRKVLALERDKQAERERRGSSGSSLSEESEVDEICVYLFFEIELRERLGLTVAAESMLFPNFIPISAEELDAAANEALAVSEEAFDQWLASWPEWQRQLRFEVAKEMSWASVPLAHIPKRVSLSQTTFLGDPLTEPVLLGKAGPWQLSELLDRWIETGMDFNNVSWGLDAFVEELGRLEPARRASSRSSLSSTTRAGFLAWDPDRRESEWSQDSTPSRRSSIGGRDQLVLDIESILTLEVSGLYLARCAQQKSNAAILIFVNGCLRLERFRERQQQRRRGEVVLILLRSMGRQLGGGGKASSTDASMPKKLAPLDHIKNLYDGAAASLAESTGGNNGGATRKIFAKKDLVEAVREMNAKPGVSAIASSVNTQSESALRLVDGRTAKPRAASAEVSTVKSGSDRRNVRTALPSMSKGNHAPGTRGRLKSASEILQETLNFNAKKYNDLKVACAEKETQLNQAIDELASLQVENESLRKMELHQTSDTHQLDGLEEQIDDAQALLESRLHRRSVLQHMKTRLDVNQVAFDAHIKGMEEALNASSREFEEVKLLMRQLETGNANAQEALRAASERIGRERELRNKQLAHRRQEAANAKRMEEWREKREKARMMLDAELDGDLSEEGERQLIAAVKESAAQDEELERLQRHATQAVSTYEEAFNAIREATGVRSLDEMVEKFLGQSANKQALVEEKFEVEQRQRKLKEELARVQTEFAEFKAAGIGGSELNREMYDKLDNEILEARHELKIKQGVNERLEKVLLQVRAGMLGLMGRLAPFKQVLAFEDDPSGLVSGGGALNMSAGSGNGGNGAHGLAGGRSGLDIIDLTNSCESKLTRLLDAVSLTLQSQSRAMASSASSTSTPAHLGASAADGPETLLPVSDADSHEFATLSTGSAQAPTLRPGETIANLNRQCNMALSLLDTGDEVTHINNIRVRPRRAIGNGDLGTPISTARSSFSDDDDDDDDDGASGSGRLGFGADADDQLSQGNRSEDEGEARRLLSPTGRGLKGGRRNIKTATSTFSSSKSQTSSSSSSNGSGGGRVKSKTQIRNRSRVDKTSGLEDKDSKGSRGSDNDEDEAEQGSADDDVDVEDESEDENVVCDAATLKERSRMRVQRALDQQRAHHRRQRTLSNIKGKKSGQDHESLDRLAQPSKHHRRANRKTIYERPDLA</sequence>
<dbReference type="PANTHER" id="PTHR46518:SF1">
    <property type="entry name" value="OUTER DYNEIN ARM-DOCKING COMPLEX SUBUNIT 3"/>
    <property type="match status" value="1"/>
</dbReference>
<dbReference type="InParanoid" id="A0A2R5FZS7"/>
<dbReference type="OrthoDB" id="71318at2759"/>
<organism evidence="5 6">
    <name type="scientific">Hondaea fermentalgiana</name>
    <dbReference type="NCBI Taxonomy" id="2315210"/>
    <lineage>
        <taxon>Eukaryota</taxon>
        <taxon>Sar</taxon>
        <taxon>Stramenopiles</taxon>
        <taxon>Bigyra</taxon>
        <taxon>Labyrinthulomycetes</taxon>
        <taxon>Thraustochytrida</taxon>
        <taxon>Thraustochytriidae</taxon>
        <taxon>Hondaea</taxon>
    </lineage>
</organism>
<keyword evidence="5" id="KW-0675">Receptor</keyword>
<dbReference type="Gene3D" id="3.80.10.10">
    <property type="entry name" value="Ribonuclease Inhibitor"/>
    <property type="match status" value="3"/>
</dbReference>
<proteinExistence type="predicted"/>
<dbReference type="SUPFAM" id="SSF49899">
    <property type="entry name" value="Concanavalin A-like lectins/glucanases"/>
    <property type="match status" value="1"/>
</dbReference>